<name>A0A411HJE1_9GAMM</name>
<dbReference type="InterPro" id="IPR018389">
    <property type="entry name" value="DctP_fam"/>
</dbReference>
<sequence length="330" mass="35197">MKKLLMTFALSLAAIAAQATTIKIATVAPEGTAWMREMRAGADAVKKQTDGRVEVKYYPGGVMGDDATVVRKIKIGQLQGGAFTGSQLSLIDGNAAILGLPFLFRNQQEVDAVRAKMDPLLKASVEKSGFVALGISGGGFAYLMSTRDIKTKEDLKAAKVWVPQGDHIAEVAFKAAGVAPISLPLADVYTSLQTGLIDTVGNTPAGAIAFQWHTKLKHVVDLPLSYIVGALVVDKKVFDTISGEDQKILRDEFTAAFSRIDSVGRKDNDDALAALKKQGVDIYTPSAEEQKSWQLIGDIANKQLVSENAFAPELLAALHKALDEARGAGK</sequence>
<keyword evidence="1 2" id="KW-0732">Signal</keyword>
<organism evidence="3 4">
    <name type="scientific">Pseudolysobacter antarcticus</name>
    <dbReference type="NCBI Taxonomy" id="2511995"/>
    <lineage>
        <taxon>Bacteria</taxon>
        <taxon>Pseudomonadati</taxon>
        <taxon>Pseudomonadota</taxon>
        <taxon>Gammaproteobacteria</taxon>
        <taxon>Lysobacterales</taxon>
        <taxon>Rhodanobacteraceae</taxon>
        <taxon>Pseudolysobacter</taxon>
    </lineage>
</organism>
<dbReference type="PANTHER" id="PTHR33376">
    <property type="match status" value="1"/>
</dbReference>
<accession>A0A411HJE1</accession>
<dbReference type="Proteomes" id="UP000291562">
    <property type="component" value="Chromosome"/>
</dbReference>
<evidence type="ECO:0000256" key="1">
    <source>
        <dbReference type="ARBA" id="ARBA00022729"/>
    </source>
</evidence>
<dbReference type="AlphaFoldDB" id="A0A411HJE1"/>
<keyword evidence="4" id="KW-1185">Reference proteome</keyword>
<evidence type="ECO:0000313" key="3">
    <source>
        <dbReference type="EMBL" id="QBB70659.1"/>
    </source>
</evidence>
<proteinExistence type="predicted"/>
<evidence type="ECO:0000256" key="2">
    <source>
        <dbReference type="SAM" id="SignalP"/>
    </source>
</evidence>
<dbReference type="PANTHER" id="PTHR33376:SF15">
    <property type="entry name" value="BLL6794 PROTEIN"/>
    <property type="match status" value="1"/>
</dbReference>
<protein>
    <submittedName>
        <fullName evidence="3">C4-dicarboxylate ABC transporter</fullName>
    </submittedName>
</protein>
<dbReference type="Gene3D" id="3.40.190.170">
    <property type="entry name" value="Bacterial extracellular solute-binding protein, family 7"/>
    <property type="match status" value="1"/>
</dbReference>
<dbReference type="EMBL" id="CP035704">
    <property type="protein sequence ID" value="QBB70659.1"/>
    <property type="molecule type" value="Genomic_DNA"/>
</dbReference>
<feature type="signal peptide" evidence="2">
    <location>
        <begin position="1"/>
        <end position="19"/>
    </location>
</feature>
<dbReference type="InterPro" id="IPR038404">
    <property type="entry name" value="TRAP_DctP_sf"/>
</dbReference>
<dbReference type="SUPFAM" id="SSF53850">
    <property type="entry name" value="Periplasmic binding protein-like II"/>
    <property type="match status" value="1"/>
</dbReference>
<feature type="chain" id="PRO_5019406620" evidence="2">
    <location>
        <begin position="20"/>
        <end position="330"/>
    </location>
</feature>
<reference evidence="3 4" key="1">
    <citation type="submission" date="2019-01" db="EMBL/GenBank/DDBJ databases">
        <title>Pseudolysobacter antarctica gen. nov., sp. nov., isolated from Fildes Peninsula, Antarctica.</title>
        <authorList>
            <person name="Wei Z."/>
            <person name="Peng F."/>
        </authorList>
    </citation>
    <scope>NUCLEOTIDE SEQUENCE [LARGE SCALE GENOMIC DNA]</scope>
    <source>
        <strain evidence="3 4">AQ6-296</strain>
    </source>
</reference>
<evidence type="ECO:0000313" key="4">
    <source>
        <dbReference type="Proteomes" id="UP000291562"/>
    </source>
</evidence>
<dbReference type="KEGG" id="xbc:ELE36_09940"/>
<dbReference type="OrthoDB" id="5670809at2"/>
<dbReference type="Pfam" id="PF03480">
    <property type="entry name" value="DctP"/>
    <property type="match status" value="1"/>
</dbReference>
<dbReference type="NCBIfam" id="NF037995">
    <property type="entry name" value="TRAP_S1"/>
    <property type="match status" value="1"/>
</dbReference>
<dbReference type="GO" id="GO:0055085">
    <property type="term" value="P:transmembrane transport"/>
    <property type="evidence" value="ECO:0007669"/>
    <property type="project" value="InterPro"/>
</dbReference>
<dbReference type="CDD" id="cd13670">
    <property type="entry name" value="PBP2_TRAP_Tp0957_like"/>
    <property type="match status" value="1"/>
</dbReference>
<dbReference type="RefSeq" id="WP_129832916.1">
    <property type="nucleotide sequence ID" value="NZ_CP035704.1"/>
</dbReference>
<gene>
    <name evidence="3" type="ORF">ELE36_09940</name>
</gene>